<keyword evidence="1" id="KW-0472">Membrane</keyword>
<dbReference type="EMBL" id="BOOQ01000027">
    <property type="protein sequence ID" value="GII47813.1"/>
    <property type="molecule type" value="Genomic_DNA"/>
</dbReference>
<keyword evidence="3" id="KW-1185">Reference proteome</keyword>
<accession>A0A8J3UMA1</accession>
<organism evidence="2 3">
    <name type="scientific">Planotetraspora silvatica</name>
    <dbReference type="NCBI Taxonomy" id="234614"/>
    <lineage>
        <taxon>Bacteria</taxon>
        <taxon>Bacillati</taxon>
        <taxon>Actinomycetota</taxon>
        <taxon>Actinomycetes</taxon>
        <taxon>Streptosporangiales</taxon>
        <taxon>Streptosporangiaceae</taxon>
        <taxon>Planotetraspora</taxon>
    </lineage>
</organism>
<dbReference type="AlphaFoldDB" id="A0A8J3UMA1"/>
<sequence length="125" mass="13694">MDSDSEDGPGTSSRAEAAARFRDALYDRTLASIPVDLAARVAEASVATQLLVNQVAVRVAVDTQRRVTRRTVRELSVLWVIGVVPAAWSRSLAYFIYVLAGGLAFVIAAYWWSVHELKKRGTVSE</sequence>
<comment type="caution">
    <text evidence="2">The sequence shown here is derived from an EMBL/GenBank/DDBJ whole genome shotgun (WGS) entry which is preliminary data.</text>
</comment>
<reference evidence="2" key="1">
    <citation type="submission" date="2021-01" db="EMBL/GenBank/DDBJ databases">
        <title>Whole genome shotgun sequence of Planotetraspora silvatica NBRC 100141.</title>
        <authorList>
            <person name="Komaki H."/>
            <person name="Tamura T."/>
        </authorList>
    </citation>
    <scope>NUCLEOTIDE SEQUENCE</scope>
    <source>
        <strain evidence="2">NBRC 100141</strain>
    </source>
</reference>
<proteinExistence type="predicted"/>
<name>A0A8J3UMA1_9ACTN</name>
<evidence type="ECO:0000313" key="2">
    <source>
        <dbReference type="EMBL" id="GII47813.1"/>
    </source>
</evidence>
<feature type="transmembrane region" description="Helical" evidence="1">
    <location>
        <begin position="94"/>
        <end position="112"/>
    </location>
</feature>
<evidence type="ECO:0000313" key="3">
    <source>
        <dbReference type="Proteomes" id="UP000644610"/>
    </source>
</evidence>
<keyword evidence="1" id="KW-1133">Transmembrane helix</keyword>
<keyword evidence="1" id="KW-0812">Transmembrane</keyword>
<dbReference type="Proteomes" id="UP000644610">
    <property type="component" value="Unassembled WGS sequence"/>
</dbReference>
<evidence type="ECO:0000256" key="1">
    <source>
        <dbReference type="SAM" id="Phobius"/>
    </source>
</evidence>
<gene>
    <name evidence="2" type="ORF">Psi02_42370</name>
</gene>
<protein>
    <submittedName>
        <fullName evidence="2">Uncharacterized protein</fullName>
    </submittedName>
</protein>